<evidence type="ECO:0000256" key="12">
    <source>
        <dbReference type="ARBA" id="ARBA00034617"/>
    </source>
</evidence>
<dbReference type="Pfam" id="PF19833">
    <property type="entry name" value="RecG_dom3_C"/>
    <property type="match status" value="1"/>
</dbReference>
<dbReference type="EMBL" id="CP003093">
    <property type="protein sequence ID" value="AER57331.1"/>
    <property type="molecule type" value="Genomic_DNA"/>
</dbReference>
<evidence type="ECO:0000256" key="11">
    <source>
        <dbReference type="ARBA" id="ARBA00023235"/>
    </source>
</evidence>
<keyword evidence="6 20" id="KW-0347">Helicase</keyword>
<keyword evidence="5" id="KW-0378">Hydrolase</keyword>
<keyword evidence="21" id="KW-1185">Reference proteome</keyword>
<evidence type="ECO:0000256" key="7">
    <source>
        <dbReference type="ARBA" id="ARBA00022840"/>
    </source>
</evidence>
<dbReference type="GO" id="GO:0043138">
    <property type="term" value="F:3'-5' DNA helicase activity"/>
    <property type="evidence" value="ECO:0007669"/>
    <property type="project" value="UniProtKB-EC"/>
</dbReference>
<evidence type="ECO:0000256" key="9">
    <source>
        <dbReference type="ARBA" id="ARBA00023172"/>
    </source>
</evidence>
<gene>
    <name evidence="20" type="ordered locus">DSC_13435</name>
</gene>
<dbReference type="GO" id="GO:0016787">
    <property type="term" value="F:hydrolase activity"/>
    <property type="evidence" value="ECO:0007669"/>
    <property type="project" value="UniProtKB-KW"/>
</dbReference>
<dbReference type="eggNOG" id="COG1200">
    <property type="taxonomic scope" value="Bacteria"/>
</dbReference>
<evidence type="ECO:0000256" key="4">
    <source>
        <dbReference type="ARBA" id="ARBA00022763"/>
    </source>
</evidence>
<dbReference type="PROSITE" id="PS51192">
    <property type="entry name" value="HELICASE_ATP_BIND_1"/>
    <property type="match status" value="1"/>
</dbReference>
<keyword evidence="3" id="KW-0547">Nucleotide-binding</keyword>
<dbReference type="PANTHER" id="PTHR47964:SF1">
    <property type="entry name" value="ATP-DEPENDENT DNA HELICASE HOMOLOG RECG, CHLOROPLASTIC"/>
    <property type="match status" value="1"/>
</dbReference>
<evidence type="ECO:0000259" key="19">
    <source>
        <dbReference type="PROSITE" id="PS51194"/>
    </source>
</evidence>
<comment type="similarity">
    <text evidence="1">Belongs to the helicase family. RecG subfamily.</text>
</comment>
<dbReference type="InterPro" id="IPR012340">
    <property type="entry name" value="NA-bd_OB-fold"/>
</dbReference>
<evidence type="ECO:0000256" key="16">
    <source>
        <dbReference type="ARBA" id="ARBA00049819"/>
    </source>
</evidence>
<dbReference type="InterPro" id="IPR027417">
    <property type="entry name" value="P-loop_NTPase"/>
</dbReference>
<dbReference type="GO" id="GO:0006281">
    <property type="term" value="P:DNA repair"/>
    <property type="evidence" value="ECO:0007669"/>
    <property type="project" value="UniProtKB-KW"/>
</dbReference>
<dbReference type="SMART" id="SM00490">
    <property type="entry name" value="HELICc"/>
    <property type="match status" value="1"/>
</dbReference>
<evidence type="ECO:0000313" key="20">
    <source>
        <dbReference type="EMBL" id="AER57331.1"/>
    </source>
</evidence>
<evidence type="ECO:0000256" key="15">
    <source>
        <dbReference type="ARBA" id="ARBA00049803"/>
    </source>
</evidence>
<evidence type="ECO:0000256" key="3">
    <source>
        <dbReference type="ARBA" id="ARBA00022741"/>
    </source>
</evidence>
<dbReference type="InterPro" id="IPR045562">
    <property type="entry name" value="RecG_dom3_C"/>
</dbReference>
<evidence type="ECO:0000256" key="6">
    <source>
        <dbReference type="ARBA" id="ARBA00022806"/>
    </source>
</evidence>
<dbReference type="GO" id="GO:0003677">
    <property type="term" value="F:DNA binding"/>
    <property type="evidence" value="ECO:0007669"/>
    <property type="project" value="UniProtKB-KW"/>
</dbReference>
<dbReference type="GO" id="GO:0005524">
    <property type="term" value="F:ATP binding"/>
    <property type="evidence" value="ECO:0007669"/>
    <property type="project" value="UniProtKB-KW"/>
</dbReference>
<dbReference type="AlphaFoldDB" id="G7UT85"/>
<dbReference type="KEGG" id="psd:DSC_13435"/>
<dbReference type="EC" id="5.6.2.4" evidence="13"/>
<feature type="domain" description="Helicase C-terminal" evidence="19">
    <location>
        <begin position="612"/>
        <end position="767"/>
    </location>
</feature>
<evidence type="ECO:0000313" key="21">
    <source>
        <dbReference type="Proteomes" id="UP000005870"/>
    </source>
</evidence>
<reference evidence="20 21" key="1">
    <citation type="journal article" date="2012" name="J. Bacteriol.">
        <title>Complete Genome Sequence of the BTEX-Degrading Bacterium Pseudoxanthomonas spadix BD-a59.</title>
        <authorList>
            <person name="Lee S.H."/>
            <person name="Jin H.M."/>
            <person name="Lee H.J."/>
            <person name="Kim J.M."/>
            <person name="Jeon C.O."/>
        </authorList>
    </citation>
    <scope>NUCLEOTIDE SEQUENCE [LARGE SCALE GENOMIC DNA]</scope>
    <source>
        <strain evidence="20 21">BD-a59</strain>
    </source>
</reference>
<comment type="catalytic activity">
    <reaction evidence="14">
        <text>ATP + H2O = ADP + phosphate + H(+)</text>
        <dbReference type="Rhea" id="RHEA:13065"/>
        <dbReference type="ChEBI" id="CHEBI:15377"/>
        <dbReference type="ChEBI" id="CHEBI:15378"/>
        <dbReference type="ChEBI" id="CHEBI:30616"/>
        <dbReference type="ChEBI" id="CHEBI:43474"/>
        <dbReference type="ChEBI" id="CHEBI:456216"/>
        <dbReference type="EC" id="5.6.2.4"/>
    </reaction>
</comment>
<dbReference type="Pfam" id="PF00270">
    <property type="entry name" value="DEAD"/>
    <property type="match status" value="1"/>
</dbReference>
<dbReference type="Gene3D" id="3.40.50.300">
    <property type="entry name" value="P-loop containing nucleotide triphosphate hydrolases"/>
    <property type="match status" value="2"/>
</dbReference>
<evidence type="ECO:0000256" key="13">
    <source>
        <dbReference type="ARBA" id="ARBA00034808"/>
    </source>
</evidence>
<evidence type="ECO:0000256" key="5">
    <source>
        <dbReference type="ARBA" id="ARBA00022801"/>
    </source>
</evidence>
<dbReference type="SUPFAM" id="SSF52540">
    <property type="entry name" value="P-loop containing nucleoside triphosphate hydrolases"/>
    <property type="match status" value="2"/>
</dbReference>
<dbReference type="GO" id="GO:0006310">
    <property type="term" value="P:DNA recombination"/>
    <property type="evidence" value="ECO:0007669"/>
    <property type="project" value="UniProtKB-KW"/>
</dbReference>
<protein>
    <recommendedName>
        <fullName evidence="2">ATP-dependent DNA helicase RecG</fullName>
        <ecNumber evidence="13">5.6.2.4</ecNumber>
    </recommendedName>
    <alternativeName>
        <fullName evidence="15">DNA branch migration protein RecG</fullName>
    </alternativeName>
    <alternativeName>
        <fullName evidence="16">Probable DNA 3'-5' helicase RecG</fullName>
    </alternativeName>
</protein>
<keyword evidence="7" id="KW-0067">ATP-binding</keyword>
<dbReference type="InterPro" id="IPR011545">
    <property type="entry name" value="DEAD/DEAH_box_helicase_dom"/>
</dbReference>
<comment type="catalytic activity">
    <reaction evidence="12">
        <text>Couples ATP hydrolysis with the unwinding of duplex DNA by translocating in the 3'-5' direction.</text>
        <dbReference type="EC" id="5.6.2.4"/>
    </reaction>
</comment>
<dbReference type="InterPro" id="IPR001650">
    <property type="entry name" value="Helicase_C-like"/>
</dbReference>
<organism evidence="20 21">
    <name type="scientific">Pseudoxanthomonas spadix (strain BD-a59)</name>
    <dbReference type="NCBI Taxonomy" id="1045855"/>
    <lineage>
        <taxon>Bacteria</taxon>
        <taxon>Pseudomonadati</taxon>
        <taxon>Pseudomonadota</taxon>
        <taxon>Gammaproteobacteria</taxon>
        <taxon>Lysobacterales</taxon>
        <taxon>Lysobacteraceae</taxon>
        <taxon>Pseudoxanthomonas</taxon>
    </lineage>
</organism>
<feature type="domain" description="Helicase ATP-binding" evidence="18">
    <location>
        <begin position="291"/>
        <end position="573"/>
    </location>
</feature>
<evidence type="ECO:0000256" key="1">
    <source>
        <dbReference type="ARBA" id="ARBA00007504"/>
    </source>
</evidence>
<feature type="region of interest" description="Disordered" evidence="17">
    <location>
        <begin position="421"/>
        <end position="537"/>
    </location>
</feature>
<dbReference type="Pfam" id="PF17191">
    <property type="entry name" value="RecG_wedge"/>
    <property type="match status" value="1"/>
</dbReference>
<evidence type="ECO:0000256" key="14">
    <source>
        <dbReference type="ARBA" id="ARBA00048988"/>
    </source>
</evidence>
<dbReference type="Gene3D" id="2.40.50.140">
    <property type="entry name" value="Nucleic acid-binding proteins"/>
    <property type="match status" value="1"/>
</dbReference>
<dbReference type="Pfam" id="PF00271">
    <property type="entry name" value="Helicase_C"/>
    <property type="match status" value="1"/>
</dbReference>
<dbReference type="InterPro" id="IPR033454">
    <property type="entry name" value="RecG_wedge"/>
</dbReference>
<proteinExistence type="inferred from homology"/>
<dbReference type="RefSeq" id="WP_014161504.1">
    <property type="nucleotide sequence ID" value="NC_016147.2"/>
</dbReference>
<accession>G7UT85</accession>
<dbReference type="FunFam" id="3.40.50.300:FF:000391">
    <property type="entry name" value="ATP-dependent DNA helicase RecG"/>
    <property type="match status" value="1"/>
</dbReference>
<evidence type="ECO:0000256" key="8">
    <source>
        <dbReference type="ARBA" id="ARBA00023125"/>
    </source>
</evidence>
<dbReference type="HOGENOM" id="CLU_005122_7_1_6"/>
<evidence type="ECO:0000256" key="17">
    <source>
        <dbReference type="SAM" id="MobiDB-lite"/>
    </source>
</evidence>
<name>G7UT85_PSEUP</name>
<dbReference type="InterPro" id="IPR014001">
    <property type="entry name" value="Helicase_ATP-bd"/>
</dbReference>
<dbReference type="CDD" id="cd04488">
    <property type="entry name" value="RecG_wedge_OBF"/>
    <property type="match status" value="1"/>
</dbReference>
<evidence type="ECO:0000256" key="2">
    <source>
        <dbReference type="ARBA" id="ARBA00017846"/>
    </source>
</evidence>
<keyword evidence="10" id="KW-0234">DNA repair</keyword>
<dbReference type="STRING" id="1045855.DSC_13435"/>
<dbReference type="SMART" id="SM00487">
    <property type="entry name" value="DEXDc"/>
    <property type="match status" value="1"/>
</dbReference>
<evidence type="ECO:0000256" key="10">
    <source>
        <dbReference type="ARBA" id="ARBA00023204"/>
    </source>
</evidence>
<dbReference type="Proteomes" id="UP000005870">
    <property type="component" value="Chromosome"/>
</dbReference>
<dbReference type="PANTHER" id="PTHR47964">
    <property type="entry name" value="ATP-DEPENDENT DNA HELICASE HOMOLOG RECG, CHLOROPLASTIC"/>
    <property type="match status" value="1"/>
</dbReference>
<dbReference type="PROSITE" id="PS51194">
    <property type="entry name" value="HELICASE_CTER"/>
    <property type="match status" value="1"/>
</dbReference>
<evidence type="ECO:0000259" key="18">
    <source>
        <dbReference type="PROSITE" id="PS51192"/>
    </source>
</evidence>
<keyword evidence="11" id="KW-0413">Isomerase</keyword>
<keyword evidence="8" id="KW-0238">DNA-binding</keyword>
<keyword evidence="4" id="KW-0227">DNA damage</keyword>
<dbReference type="SUPFAM" id="SSF50249">
    <property type="entry name" value="Nucleic acid-binding proteins"/>
    <property type="match status" value="1"/>
</dbReference>
<keyword evidence="9" id="KW-0233">DNA recombination</keyword>
<dbReference type="InterPro" id="IPR047112">
    <property type="entry name" value="RecG/Mfd"/>
</dbReference>
<sequence length="832" mass="88835">MPALVRSLQSTFGQPITSLSGVGPKIAEKLAARGLSTLQDLWLQLPLRYRDRTWLTPIAQLRPGVAAQVEGTIEAVERGFRYRPVLRVAIGDDARGTLVLRFFHFRPAQVGQFTPGARIRVYGTPRPGQQGLEIVHPDYKLIGAAGQAPLADTLEPVYPAIEGVPAAILRKLIAQALDRLPDQATLELLPEHLLRALQLPTLREALLTMHRPARDADVAALAAGTHPAQRRLALEELLAHHLSLRRQRIALQQHGAHALAGPGRLVAQLLQALPFQLTGAQQKVFAQIRADLARPRPMLRLVQGDVGSGKTVVAALAAMLAVEAGKQVALAAPTELLAEQHLVTLRGWLEPLGVRVAWLAGKVTGKARARVLEEVACGHAQVVVGTHALMQESVAFHDLALVIVDEQHRFGVHQRLALRDKGRAEPQAPSGRAMDGERPCTTEGLARDASTSAPGAMEGERPCTTEGLAGNASTSAPSAMDGERQCTTEGLARDASTSAPSAMEGERPCPTEGLAGGASTSAPGAMEGERQSAGDGDQASVRRLFPHQLVMTATPIPRTLAMAAYADLDVSAIDELPPGRTPVQTIALSAERRPELIERIRAACAEGRQVYWVCTLIEEAEDDPKAAPATRGGPAMRIEAQAAQTTFEQLTQALPQARVALVHGRMKPAEKQAVMRAFKDGRADLLVATTVIEVGVDVPNASLMVVENAERLGLAQLHQLRGRVGRGAAASSCVLLYQGPLSALARQRLDTMRQTNDGFVIAEKDLELRGPGELLGTRQTGLAAFRVADLARDADLLPQVHALADTLLASSPALAERISERWTGGAARYASA</sequence>